<dbReference type="SMART" id="SM00849">
    <property type="entry name" value="Lactamase_B"/>
    <property type="match status" value="1"/>
</dbReference>
<dbReference type="CDD" id="cd00158">
    <property type="entry name" value="RHOD"/>
    <property type="match status" value="2"/>
</dbReference>
<evidence type="ECO:0000313" key="5">
    <source>
        <dbReference type="EMBL" id="KKG30585.1"/>
    </source>
</evidence>
<evidence type="ECO:0000313" key="12">
    <source>
        <dbReference type="EMBL" id="KKG87503.1"/>
    </source>
</evidence>
<dbReference type="Proteomes" id="UP000033933">
    <property type="component" value="Unassembled WGS sequence"/>
</dbReference>
<dbReference type="EMBL" id="JJPA01000016">
    <property type="protein sequence ID" value="KKG37943.1"/>
    <property type="molecule type" value="Genomic_DNA"/>
</dbReference>
<dbReference type="GO" id="GO:0006749">
    <property type="term" value="P:glutathione metabolic process"/>
    <property type="evidence" value="ECO:0007669"/>
    <property type="project" value="InterPro"/>
</dbReference>
<evidence type="ECO:0000313" key="51">
    <source>
        <dbReference type="Proteomes" id="UP000034424"/>
    </source>
</evidence>
<evidence type="ECO:0000313" key="26">
    <source>
        <dbReference type="EMBL" id="KKH74819.1"/>
    </source>
</evidence>
<dbReference type="SUPFAM" id="SSF52821">
    <property type="entry name" value="Rhodanese/Cell cycle control phosphatase"/>
    <property type="match status" value="2"/>
</dbReference>
<dbReference type="Proteomes" id="UP000034298">
    <property type="component" value="Unassembled WGS sequence"/>
</dbReference>
<evidence type="ECO:0000313" key="13">
    <source>
        <dbReference type="EMBL" id="KKG95488.1"/>
    </source>
</evidence>
<dbReference type="InterPro" id="IPR001279">
    <property type="entry name" value="Metallo-B-lactamas"/>
</dbReference>
<evidence type="ECO:0000313" key="37">
    <source>
        <dbReference type="Proteomes" id="UP000033864"/>
    </source>
</evidence>
<evidence type="ECO:0000313" key="50">
    <source>
        <dbReference type="Proteomes" id="UP000034399"/>
    </source>
</evidence>
<evidence type="ECO:0000313" key="22">
    <source>
        <dbReference type="EMBL" id="KKH63915.1"/>
    </source>
</evidence>
<evidence type="ECO:0000313" key="16">
    <source>
        <dbReference type="EMBL" id="KKH25479.1"/>
    </source>
</evidence>
<evidence type="ECO:0000313" key="6">
    <source>
        <dbReference type="EMBL" id="KKG37943.1"/>
    </source>
</evidence>
<evidence type="ECO:0000313" key="29">
    <source>
        <dbReference type="EMBL" id="KKH88970.1"/>
    </source>
</evidence>
<dbReference type="Proteomes" id="UP000034566">
    <property type="component" value="Unassembled WGS sequence"/>
</dbReference>
<evidence type="ECO:0000313" key="53">
    <source>
        <dbReference type="Proteomes" id="UP000034547"/>
    </source>
</evidence>
<dbReference type="SMART" id="SM00450">
    <property type="entry name" value="RHOD"/>
    <property type="match status" value="2"/>
</dbReference>
<dbReference type="Proteomes" id="UP000034227">
    <property type="component" value="Unassembled WGS sequence"/>
</dbReference>
<evidence type="ECO:0000313" key="34">
    <source>
        <dbReference type="EMBL" id="QCR17247.1"/>
    </source>
</evidence>
<dbReference type="Proteomes" id="UP000034253">
    <property type="component" value="Unassembled WGS sequence"/>
</dbReference>
<dbReference type="EMBL" id="JJQZ01000067">
    <property type="protein sequence ID" value="KKH96831.1"/>
    <property type="molecule type" value="Genomic_DNA"/>
</dbReference>
<evidence type="ECO:0000313" key="57">
    <source>
        <dbReference type="Proteomes" id="UP000034668"/>
    </source>
</evidence>
<dbReference type="Proteomes" id="UP000034468">
    <property type="component" value="Unassembled WGS sequence"/>
</dbReference>
<evidence type="ECO:0000313" key="32">
    <source>
        <dbReference type="EMBL" id="KKI00457.1"/>
    </source>
</evidence>
<dbReference type="EMBL" id="JJPC01000153">
    <property type="protein sequence ID" value="KKG30585.1"/>
    <property type="molecule type" value="Genomic_DNA"/>
</dbReference>
<dbReference type="Proteomes" id="UP000033814">
    <property type="component" value="Unassembled WGS sequence"/>
</dbReference>
<dbReference type="RefSeq" id="WP_048037681.1">
    <property type="nucleotide sequence ID" value="NZ_AP019780.1"/>
</dbReference>
<evidence type="ECO:0000313" key="9">
    <source>
        <dbReference type="EMBL" id="KKG65248.1"/>
    </source>
</evidence>
<dbReference type="EMBL" id="JJQU01000130">
    <property type="protein sequence ID" value="KKH84970.1"/>
    <property type="molecule type" value="Genomic_DNA"/>
</dbReference>
<protein>
    <submittedName>
        <fullName evidence="34">MBL fold metallo-hydrolase</fullName>
    </submittedName>
    <submittedName>
        <fullName evidence="6">Metallo-beta-lactamase</fullName>
    </submittedName>
</protein>
<dbReference type="EMBL" id="JJPJ01000060">
    <property type="protein sequence ID" value="KKG63131.1"/>
    <property type="molecule type" value="Genomic_DNA"/>
</dbReference>
<dbReference type="Proteomes" id="UP000034692">
    <property type="component" value="Unassembled WGS sequence"/>
</dbReference>
<dbReference type="EMBL" id="JJQP01000166">
    <property type="protein sequence ID" value="KKH65330.1"/>
    <property type="molecule type" value="Genomic_DNA"/>
</dbReference>
<dbReference type="Proteomes" id="UP000033864">
    <property type="component" value="Unassembled WGS sequence"/>
</dbReference>
<dbReference type="Proteomes" id="UP000033835">
    <property type="component" value="Unassembled WGS sequence"/>
</dbReference>
<dbReference type="EMBL" id="JJPV01000017">
    <property type="protein sequence ID" value="KKH03327.1"/>
    <property type="molecule type" value="Genomic_DNA"/>
</dbReference>
<evidence type="ECO:0000313" key="61">
    <source>
        <dbReference type="Proteomes" id="UP000034872"/>
    </source>
</evidence>
<dbReference type="GeneID" id="66135263"/>
<evidence type="ECO:0000313" key="59">
    <source>
        <dbReference type="Proteomes" id="UP000034758"/>
    </source>
</evidence>
<dbReference type="GO" id="GO:0050313">
    <property type="term" value="F:sulfur dioxygenase activity"/>
    <property type="evidence" value="ECO:0007669"/>
    <property type="project" value="InterPro"/>
</dbReference>
<dbReference type="EMBL" id="JJPK01000014">
    <property type="protein sequence ID" value="KKG65248.1"/>
    <property type="molecule type" value="Genomic_DNA"/>
</dbReference>
<dbReference type="EMBL" id="JJPT01000162">
    <property type="protein sequence ID" value="KKG87503.1"/>
    <property type="molecule type" value="Genomic_DNA"/>
</dbReference>
<dbReference type="GO" id="GO:0070813">
    <property type="term" value="P:hydrogen sulfide metabolic process"/>
    <property type="evidence" value="ECO:0007669"/>
    <property type="project" value="TreeGrafter"/>
</dbReference>
<evidence type="ECO:0000313" key="8">
    <source>
        <dbReference type="EMBL" id="KKG63131.1"/>
    </source>
</evidence>
<dbReference type="EMBL" id="JJRB01000142">
    <property type="protein sequence ID" value="KKI00457.1"/>
    <property type="molecule type" value="Genomic_DNA"/>
</dbReference>
<evidence type="ECO:0000313" key="62">
    <source>
        <dbReference type="Proteomes" id="UP000034925"/>
    </source>
</evidence>
<dbReference type="AlphaFoldDB" id="A0A0F8GFI3"/>
<dbReference type="PANTHER" id="PTHR43084:SF1">
    <property type="entry name" value="PERSULFIDE DIOXYGENASE ETHE1, MITOCHONDRIAL"/>
    <property type="match status" value="1"/>
</dbReference>
<dbReference type="Proteomes" id="UP000034578">
    <property type="component" value="Unassembled WGS sequence"/>
</dbReference>
<dbReference type="EMBL" id="JJQT01000223">
    <property type="protein sequence ID" value="KKH73411.1"/>
    <property type="molecule type" value="Genomic_DNA"/>
</dbReference>
<dbReference type="Pfam" id="PF00581">
    <property type="entry name" value="Rhodanese"/>
    <property type="match status" value="2"/>
</dbReference>
<evidence type="ECO:0000313" key="7">
    <source>
        <dbReference type="EMBL" id="KKG54906.1"/>
    </source>
</evidence>
<dbReference type="EMBL" id="JJOR01000086">
    <property type="protein sequence ID" value="KKG03814.1"/>
    <property type="molecule type" value="Genomic_DNA"/>
</dbReference>
<dbReference type="EMBL" id="JJPW01000064">
    <property type="protein sequence ID" value="KKG99990.1"/>
    <property type="molecule type" value="Genomic_DNA"/>
</dbReference>
<dbReference type="EMBL" id="JJQW01000050">
    <property type="protein sequence ID" value="KKH88970.1"/>
    <property type="molecule type" value="Genomic_DNA"/>
</dbReference>
<evidence type="ECO:0000313" key="28">
    <source>
        <dbReference type="EMBL" id="KKH84970.1"/>
    </source>
</evidence>
<dbReference type="PANTHER" id="PTHR43084">
    <property type="entry name" value="PERSULFIDE DIOXYGENASE ETHE1"/>
    <property type="match status" value="1"/>
</dbReference>
<keyword evidence="55" id="KW-1185">Reference proteome</keyword>
<evidence type="ECO:0000313" key="64">
    <source>
        <dbReference type="Proteomes" id="UP000300067"/>
    </source>
</evidence>
<evidence type="ECO:0000313" key="54">
    <source>
        <dbReference type="Proteomes" id="UP000034566"/>
    </source>
</evidence>
<proteinExistence type="predicted"/>
<evidence type="ECO:0000313" key="30">
    <source>
        <dbReference type="EMBL" id="KKH93334.1"/>
    </source>
</evidence>
<dbReference type="InterPro" id="IPR044528">
    <property type="entry name" value="POD-like_MBL-fold"/>
</dbReference>
<feature type="domain" description="Rhodanese" evidence="2">
    <location>
        <begin position="263"/>
        <end position="353"/>
    </location>
</feature>
<dbReference type="Proteomes" id="UP000034142">
    <property type="component" value="Unassembled WGS sequence"/>
</dbReference>
<evidence type="ECO:0000313" key="15">
    <source>
        <dbReference type="EMBL" id="KKH03327.1"/>
    </source>
</evidence>
<evidence type="ECO:0000313" key="41">
    <source>
        <dbReference type="Proteomes" id="UP000034040"/>
    </source>
</evidence>
<evidence type="ECO:0000313" key="19">
    <source>
        <dbReference type="EMBL" id="KKH46698.1"/>
    </source>
</evidence>
<evidence type="ECO:0000313" key="52">
    <source>
        <dbReference type="Proteomes" id="UP000034468"/>
    </source>
</evidence>
<dbReference type="Proteomes" id="UP000034657">
    <property type="component" value="Unassembled WGS sequence"/>
</dbReference>
<evidence type="ECO:0000313" key="60">
    <source>
        <dbReference type="Proteomes" id="UP000034842"/>
    </source>
</evidence>
<dbReference type="Proteomes" id="UP000034040">
    <property type="component" value="Unassembled WGS sequence"/>
</dbReference>
<dbReference type="EMBL" id="JJQJ01000155">
    <property type="protein sequence ID" value="KKH46698.1"/>
    <property type="molecule type" value="Genomic_DNA"/>
</dbReference>
<dbReference type="Proteomes" id="UP000034279">
    <property type="component" value="Unassembled WGS sequence"/>
</dbReference>
<evidence type="ECO:0000313" key="49">
    <source>
        <dbReference type="Proteomes" id="UP000034298"/>
    </source>
</evidence>
<dbReference type="EMBL" id="JJQQ01000162">
    <property type="protein sequence ID" value="KKH63915.1"/>
    <property type="molecule type" value="Genomic_DNA"/>
</dbReference>
<evidence type="ECO:0000313" key="17">
    <source>
        <dbReference type="EMBL" id="KKH36105.1"/>
    </source>
</evidence>
<organism evidence="6 50">
    <name type="scientific">Methanosarcina mazei</name>
    <name type="common">Methanosarcina frisia</name>
    <dbReference type="NCBI Taxonomy" id="2209"/>
    <lineage>
        <taxon>Archaea</taxon>
        <taxon>Methanobacteriati</taxon>
        <taxon>Methanobacteriota</taxon>
        <taxon>Stenosarchaea group</taxon>
        <taxon>Methanomicrobia</taxon>
        <taxon>Methanosarcinales</taxon>
        <taxon>Methanosarcinaceae</taxon>
        <taxon>Methanosarcina</taxon>
    </lineage>
</organism>
<dbReference type="Proteomes" id="UP000033885">
    <property type="component" value="Unassembled WGS sequence"/>
</dbReference>
<dbReference type="EMBL" id="JJPI01000066">
    <property type="protein sequence ID" value="KKG54906.1"/>
    <property type="molecule type" value="Genomic_DNA"/>
</dbReference>
<evidence type="ECO:0000313" key="3">
    <source>
        <dbReference type="EMBL" id="KKG01740.1"/>
    </source>
</evidence>
<dbReference type="EMBL" id="JJQX01000144">
    <property type="protein sequence ID" value="KKH93334.1"/>
    <property type="molecule type" value="Genomic_DNA"/>
</dbReference>
<evidence type="ECO:0000313" key="33">
    <source>
        <dbReference type="EMBL" id="KKI06516.1"/>
    </source>
</evidence>
<dbReference type="EMBL" id="JJQD01000156">
    <property type="protein sequence ID" value="KKH25479.1"/>
    <property type="molecule type" value="Genomic_DNA"/>
</dbReference>
<dbReference type="Proteomes" id="UP000300067">
    <property type="component" value="Chromosome"/>
</dbReference>
<evidence type="ECO:0000313" key="27">
    <source>
        <dbReference type="EMBL" id="KKH80175.1"/>
    </source>
</evidence>
<evidence type="ECO:0000313" key="47">
    <source>
        <dbReference type="Proteomes" id="UP000034253"/>
    </source>
</evidence>
<evidence type="ECO:0000313" key="24">
    <source>
        <dbReference type="EMBL" id="KKH73411.1"/>
    </source>
</evidence>
<dbReference type="Gene3D" id="3.60.15.10">
    <property type="entry name" value="Ribonuclease Z/Hydroxyacylglutathione hydrolase-like"/>
    <property type="match status" value="1"/>
</dbReference>
<evidence type="ECO:0000313" key="20">
    <source>
        <dbReference type="EMBL" id="KKH53268.1"/>
    </source>
</evidence>
<sequence length="456" mass="51412">MIFERIKSEGLAHLSYFVGSGNEAIVIDPRRDCQIYLDIARREGMKIKYIFETHRNEDYVIGSLELKELTDAEIYHGKGVDFKYGIFVSDGQEFNFGSMKLTALHTPGHTDESMSYALTYPESGKAPLMVFTGDALFVGDVGRTDLYGPEEIPRMAANLYESIFNKILPLGDGVILCPAHGAGSLCGGAISKREYSTLGLERIQNPALQRTDKEEFIKFKLEEKLEFPPYFKKMEQYNLQGPPLLKGLPVPELLFPKEFVKEMEKGAMVVDTRMPHSFGGAHIKGSYGIWLKGLPYYAGWVLPYDKPILLVLEEKDQLETAVSYLVRIGYDSIAGFLNGGISSWYMKALPVESLNLISVQSLKDKIEKNEEMVILDVRRDEEWEKGHIEGARHVYVGHLEENLDKVPRNSPIIVYCDSSRRSNIAASILKKNGYDMVYNVLGSMTAWKNAGYKVVK</sequence>
<dbReference type="EMBL" id="JJRA01000009">
    <property type="protein sequence ID" value="KKI06516.1"/>
    <property type="molecule type" value="Genomic_DNA"/>
</dbReference>
<evidence type="ECO:0000313" key="25">
    <source>
        <dbReference type="EMBL" id="KKH73662.1"/>
    </source>
</evidence>
<evidence type="ECO:0000313" key="55">
    <source>
        <dbReference type="Proteomes" id="UP000034578"/>
    </source>
</evidence>
<accession>A0A0F8GFI3</accession>
<evidence type="ECO:0000313" key="38">
    <source>
        <dbReference type="Proteomes" id="UP000033885"/>
    </source>
</evidence>
<dbReference type="InterPro" id="IPR051682">
    <property type="entry name" value="Mito_Persulfide_Diox"/>
</dbReference>
<dbReference type="EMBL" id="JJQV01000142">
    <property type="protein sequence ID" value="KKH80175.1"/>
    <property type="molecule type" value="Genomic_DNA"/>
</dbReference>
<dbReference type="Gene3D" id="3.40.250.10">
    <property type="entry name" value="Rhodanese-like domain"/>
    <property type="match status" value="2"/>
</dbReference>
<dbReference type="FunFam" id="3.40.250.10:FF:000049">
    <property type="entry name" value="Phage shock protein E"/>
    <property type="match status" value="1"/>
</dbReference>
<evidence type="ECO:0000313" key="14">
    <source>
        <dbReference type="EMBL" id="KKG99990.1"/>
    </source>
</evidence>
<dbReference type="FunFam" id="3.60.15.10:FF:000030">
    <property type="entry name" value="Metallo-beta-lactamase family protein"/>
    <property type="match status" value="1"/>
</dbReference>
<keyword evidence="1" id="KW-0479">Metal-binding</keyword>
<evidence type="ECO:0000313" key="11">
    <source>
        <dbReference type="EMBL" id="KKG77342.1"/>
    </source>
</evidence>
<dbReference type="SUPFAM" id="SSF56281">
    <property type="entry name" value="Metallo-hydrolase/oxidoreductase"/>
    <property type="match status" value="1"/>
</dbReference>
<dbReference type="Proteomes" id="UP000034232">
    <property type="component" value="Unassembled WGS sequence"/>
</dbReference>
<dbReference type="Proteomes" id="UP000034152">
    <property type="component" value="Unassembled WGS sequence"/>
</dbReference>
<dbReference type="Proteomes" id="UP000034399">
    <property type="component" value="Unassembled WGS sequence"/>
</dbReference>
<reference evidence="35 36" key="1">
    <citation type="journal article" date="2015" name="ISME J.">
        <title>Genomic and phenotypic differentiation among Methanosarcina mazei populations from Columbia River sediment.</title>
        <authorList>
            <person name="Youngblut N.D."/>
            <person name="Wirth J.S."/>
            <person name="Henriksen J.R."/>
            <person name="Smith M."/>
            <person name="Simon H."/>
            <person name="Metcalf W.W."/>
            <person name="Whitaker R.J."/>
        </authorList>
    </citation>
    <scope>NUCLEOTIDE SEQUENCE [LARGE SCALE GENOMIC DNA]</scope>
    <source>
        <strain evidence="16 45">1.F.A.2.8</strain>
        <strain evidence="17 59">1.H.A.1A.1</strain>
        <strain evidence="18 40">1.H.A.1A.3</strain>
        <strain evidence="19 37">1.H.A.1A.6</strain>
        <strain evidence="20 46">1.H.A.2.3</strain>
        <strain evidence="21 58">1.H.A.2.7</strain>
        <strain evidence="23">1.H.A.2.8</strain>
        <strain evidence="22 39">1.H.M.0.1</strain>
        <strain evidence="25 62">1.H.M.1A.1</strain>
        <strain evidence="26 41">1.H.M.1A.2</strain>
        <strain evidence="24 60">1.H.M.1A.3</strain>
        <strain evidence="28 43">1.H.M.2.1</strain>
        <strain evidence="27 35">1.H.M.2.2</strain>
        <strain evidence="29 63">1.H.M.2.3</strain>
        <strain evidence="30 57">1.H.M.2.4</strain>
        <strain evidence="31 61">1.H.T.2.1</strain>
        <strain evidence="33 38">1.H.T.2.3</strain>
        <strain evidence="32 53">1.H.T.2.5</strain>
        <strain evidence="4 42">2.F.A.2.3</strain>
        <strain evidence="3 55">2.F.A.2.4</strain>
        <strain evidence="6 50">3.F.A.1A.1</strain>
        <strain evidence="5 49">3.F.A.1B.1</strain>
        <strain evidence="7 44">3.F.T.1A.1</strain>
        <strain evidence="8 48">3.F.T.1A.2</strain>
        <strain evidence="9 54">3.F.T.1A.4</strain>
        <strain evidence="10 51">3.F.T.2.1</strain>
        <strain evidence="11">3.H.A.1A.1</strain>
        <strain evidence="12 56">3.H.M.1A.1</strain>
        <strain evidence="13 52">3.H.M.1B.1</strain>
        <strain evidence="15 36">3.H.M.1B.2</strain>
        <strain evidence="14 47">3.H.M.1B.5</strain>
    </source>
</reference>
<evidence type="ECO:0000313" key="39">
    <source>
        <dbReference type="Proteomes" id="UP000033933"/>
    </source>
</evidence>
<evidence type="ECO:0000313" key="35">
    <source>
        <dbReference type="Proteomes" id="UP000033814"/>
    </source>
</evidence>
<evidence type="ECO:0000313" key="23">
    <source>
        <dbReference type="EMBL" id="KKH65330.1"/>
    </source>
</evidence>
<dbReference type="InterPro" id="IPR036866">
    <property type="entry name" value="RibonucZ/Hydroxyglut_hydro"/>
</dbReference>
<dbReference type="EMBL" id="JJPM01000097">
    <property type="protein sequence ID" value="KKG77342.1"/>
    <property type="molecule type" value="Genomic_DNA"/>
</dbReference>
<dbReference type="Proteomes" id="UP000034925">
    <property type="component" value="Unassembled WGS sequence"/>
</dbReference>
<dbReference type="GO" id="GO:0016787">
    <property type="term" value="F:hydrolase activity"/>
    <property type="evidence" value="ECO:0007669"/>
    <property type="project" value="UniProtKB-KW"/>
</dbReference>
<dbReference type="PATRIC" id="fig|2209.42.peg.965"/>
<dbReference type="Proteomes" id="UP000034872">
    <property type="component" value="Unassembled WGS sequence"/>
</dbReference>
<evidence type="ECO:0000313" key="43">
    <source>
        <dbReference type="Proteomes" id="UP000034152"/>
    </source>
</evidence>
<dbReference type="Proteomes" id="UP000034668">
    <property type="component" value="Unassembled WGS sequence"/>
</dbReference>
<dbReference type="EMBL" id="JJQO01000333">
    <property type="protein sequence ID" value="KKH59024.1"/>
    <property type="molecule type" value="Genomic_DNA"/>
</dbReference>
<dbReference type="InterPro" id="IPR036873">
    <property type="entry name" value="Rhodanese-like_dom_sf"/>
</dbReference>
<evidence type="ECO:0000313" key="18">
    <source>
        <dbReference type="EMBL" id="KKH42985.1"/>
    </source>
</evidence>
<name>A0A0F8GFI3_METMZ</name>
<dbReference type="EMBL" id="JJQS01000072">
    <property type="protein sequence ID" value="KKH74819.1"/>
    <property type="molecule type" value="Genomic_DNA"/>
</dbReference>
<evidence type="ECO:0000313" key="42">
    <source>
        <dbReference type="Proteomes" id="UP000034142"/>
    </source>
</evidence>
<dbReference type="Proteomes" id="UP000034547">
    <property type="component" value="Unassembled WGS sequence"/>
</dbReference>
<dbReference type="Proteomes" id="UP000034842">
    <property type="component" value="Unassembled WGS sequence"/>
</dbReference>
<dbReference type="EMBL" id="JJQG01000125">
    <property type="protein sequence ID" value="KKH36105.1"/>
    <property type="molecule type" value="Genomic_DNA"/>
</dbReference>
<reference evidence="34 64" key="2">
    <citation type="submission" date="2018-05" db="EMBL/GenBank/DDBJ databases">
        <title>Methanosarcina gilichinskyana sp. nov., a novel methanogenic archaeon isolated from Holocene permafrost, North East Russia.</title>
        <authorList>
            <person name="Oshurkova V."/>
            <person name="Meer M."/>
            <person name="Bochkareva O."/>
            <person name="Shcherbakova V."/>
        </authorList>
    </citation>
    <scope>NUCLEOTIDE SEQUENCE [LARGE SCALE GENOMIC DNA]</scope>
    <source>
        <strain evidence="34 64">JL01</strain>
    </source>
</reference>
<dbReference type="Proteomes" id="UP000034021">
    <property type="component" value="Unassembled WGS sequence"/>
</dbReference>
<evidence type="ECO:0000313" key="36">
    <source>
        <dbReference type="Proteomes" id="UP000033835"/>
    </source>
</evidence>
<dbReference type="Proteomes" id="UP000034424">
    <property type="component" value="Unassembled WGS sequence"/>
</dbReference>
<dbReference type="EMBL" id="JJPU01000133">
    <property type="protein sequence ID" value="KKG95488.1"/>
    <property type="molecule type" value="Genomic_DNA"/>
</dbReference>
<dbReference type="Proteomes" id="UP000034188">
    <property type="component" value="Unassembled WGS sequence"/>
</dbReference>
<feature type="domain" description="Rhodanese" evidence="2">
    <location>
        <begin position="368"/>
        <end position="456"/>
    </location>
</feature>
<evidence type="ECO:0000313" key="63">
    <source>
        <dbReference type="Proteomes" id="UP000034937"/>
    </source>
</evidence>
<evidence type="ECO:0000313" key="10">
    <source>
        <dbReference type="EMBL" id="KKG67092.1"/>
    </source>
</evidence>
<gene>
    <name evidence="34" type="ORF">DKM28_15620</name>
    <name evidence="5" type="ORF">DU30_07585</name>
    <name evidence="4" type="ORF">DU31_04635</name>
    <name evidence="7" type="ORF">DU33_04355</name>
    <name evidence="11" type="ORF">DU43_03435</name>
    <name evidence="9" type="ORF">DU45_05695</name>
    <name evidence="3" type="ORF">DU47_03420</name>
    <name evidence="18" type="ORF">DU50_05540</name>
    <name evidence="6" type="ORF">DU52_03405</name>
    <name evidence="17" type="ORF">DU54_17790</name>
    <name evidence="14" type="ORF">DU56_06485</name>
    <name evidence="16" type="ORF">DU58_00220</name>
    <name evidence="8" type="ORF">DU64_20455</name>
    <name evidence="13" type="ORF">DU66_02410</name>
    <name evidence="10" type="ORF">DU67_06245</name>
    <name evidence="15" type="ORF">DU68_00585</name>
    <name evidence="12" type="ORF">DU69_14845</name>
    <name evidence="23" type="ORF">DU73_04955</name>
    <name evidence="21" type="ORF">DU75_04155</name>
    <name evidence="20" type="ORF">DU76_04745</name>
    <name evidence="26" type="ORF">DU77_07025</name>
    <name evidence="24" type="ORF">DU78_05555</name>
    <name evidence="30" type="ORF">DU79_11520</name>
    <name evidence="28" type="ORF">DU80_14830</name>
    <name evidence="33" type="ORF">DU81_05970</name>
    <name evidence="27" type="ORF">DU82_19510</name>
    <name evidence="32" type="ORF">DU83_06840</name>
    <name evidence="31" type="ORF">DU84_07400</name>
    <name evidence="19" type="ORF">DU85_02975</name>
    <name evidence="25" type="ORF">DU86_06715</name>
    <name evidence="22" type="ORF">DU87_19680</name>
    <name evidence="29" type="ORF">DU88_15500</name>
</gene>
<dbReference type="GO" id="GO:0046872">
    <property type="term" value="F:metal ion binding"/>
    <property type="evidence" value="ECO:0007669"/>
    <property type="project" value="UniProtKB-KW"/>
</dbReference>
<dbReference type="EMBL" id="JJOS01000079">
    <property type="protein sequence ID" value="KKG01740.1"/>
    <property type="molecule type" value="Genomic_DNA"/>
</dbReference>
<evidence type="ECO:0000313" key="58">
    <source>
        <dbReference type="Proteomes" id="UP000034692"/>
    </source>
</evidence>
<dbReference type="Proteomes" id="UP000034758">
    <property type="component" value="Unassembled WGS sequence"/>
</dbReference>
<evidence type="ECO:0000313" key="4">
    <source>
        <dbReference type="EMBL" id="KKG03814.1"/>
    </source>
</evidence>
<dbReference type="EMBL" id="JJPL01000040">
    <property type="protein sequence ID" value="KKG67092.1"/>
    <property type="molecule type" value="Genomic_DNA"/>
</dbReference>
<evidence type="ECO:0000313" key="45">
    <source>
        <dbReference type="Proteomes" id="UP000034227"/>
    </source>
</evidence>
<dbReference type="EMBL" id="JJQM01000123">
    <property type="protein sequence ID" value="KKH53268.1"/>
    <property type="molecule type" value="Genomic_DNA"/>
</dbReference>
<dbReference type="EMBL" id="JJQH01000049">
    <property type="protein sequence ID" value="KKH42985.1"/>
    <property type="molecule type" value="Genomic_DNA"/>
</dbReference>
<dbReference type="CDD" id="cd07724">
    <property type="entry name" value="POD-like_MBL-fold"/>
    <property type="match status" value="1"/>
</dbReference>
<dbReference type="PROSITE" id="PS50206">
    <property type="entry name" value="RHODANESE_3"/>
    <property type="match status" value="2"/>
</dbReference>
<evidence type="ECO:0000313" key="31">
    <source>
        <dbReference type="EMBL" id="KKH96831.1"/>
    </source>
</evidence>
<evidence type="ECO:0000313" key="21">
    <source>
        <dbReference type="EMBL" id="KKH59024.1"/>
    </source>
</evidence>
<evidence type="ECO:0000313" key="44">
    <source>
        <dbReference type="Proteomes" id="UP000034188"/>
    </source>
</evidence>
<evidence type="ECO:0000313" key="56">
    <source>
        <dbReference type="Proteomes" id="UP000034657"/>
    </source>
</evidence>
<dbReference type="Proteomes" id="UP000034937">
    <property type="component" value="Unassembled WGS sequence"/>
</dbReference>
<dbReference type="EMBL" id="JJQR01000108">
    <property type="protein sequence ID" value="KKH73662.1"/>
    <property type="molecule type" value="Genomic_DNA"/>
</dbReference>
<evidence type="ECO:0000313" key="46">
    <source>
        <dbReference type="Proteomes" id="UP000034232"/>
    </source>
</evidence>
<evidence type="ECO:0000313" key="40">
    <source>
        <dbReference type="Proteomes" id="UP000034021"/>
    </source>
</evidence>
<evidence type="ECO:0000259" key="2">
    <source>
        <dbReference type="PROSITE" id="PS50206"/>
    </source>
</evidence>
<evidence type="ECO:0000313" key="48">
    <source>
        <dbReference type="Proteomes" id="UP000034279"/>
    </source>
</evidence>
<dbReference type="EMBL" id="CP029709">
    <property type="protein sequence ID" value="QCR17247.1"/>
    <property type="molecule type" value="Genomic_DNA"/>
</dbReference>
<dbReference type="InterPro" id="IPR001763">
    <property type="entry name" value="Rhodanese-like_dom"/>
</dbReference>
<evidence type="ECO:0000256" key="1">
    <source>
        <dbReference type="ARBA" id="ARBA00022723"/>
    </source>
</evidence>
<dbReference type="Pfam" id="PF00753">
    <property type="entry name" value="Lactamase_B"/>
    <property type="match status" value="1"/>
</dbReference>
<keyword evidence="34" id="KW-0378">Hydrolase</keyword>